<organism evidence="3 4">
    <name type="scientific">Leishmania martiniquensis</name>
    <dbReference type="NCBI Taxonomy" id="1580590"/>
    <lineage>
        <taxon>Eukaryota</taxon>
        <taxon>Discoba</taxon>
        <taxon>Euglenozoa</taxon>
        <taxon>Kinetoplastea</taxon>
        <taxon>Metakinetoplastina</taxon>
        <taxon>Trypanosomatida</taxon>
        <taxon>Trypanosomatidae</taxon>
        <taxon>Leishmaniinae</taxon>
        <taxon>Leishmania</taxon>
    </lineage>
</organism>
<keyword evidence="4" id="KW-1185">Reference proteome</keyword>
<sequence>MSDGELLEQGHLRSSAAALSRHGAGDAGRNTATAGKDSIRLAGRAPTSGVMANRAMEAGRPDRGGLRSFFSHHSSGHIERSLPASIVNALPLFHLPPPLPPMVMPTKTTSSLHAPASGHTLGAHGGTRCRWDARSTSVGASTCEGSSLPQRRDKVVFEENGACLVSTFSSSRLSAVAAAPPIAARGSNLHGPMGGWWQERGARMWLQMGRTPLSCGRWLWCCLRRKLEGAELERAPGRRRKWRLRLRVFLLSFMVCLTLVLVGLAGSVARLLRQPQVPEWNSTLSVLVQHENAPRRMRLRHSEKVKWIQLPSWTLRVVPASCEDCLDNEMYAIAVQRAVDGLERMYREDKERLLAEWQAPQKPRHNHTADGGAGAAAAVAIDSQDATAALPSTAAYEEFLKAKGGPYAVFANTGAPLGRIGPMLFAMRSVTDDVDVAAELPRWRWLQHTRISSNDGAAKPPPYVAVMGIPSADTVFHAQLRAAQRSTWFRYSAVARRENDFAGRLLPLYIFTAPEHEATPDPTWVGQDEDVGPAAAAEFYRPTMQEFTDASNFHRALAASASSRGTASGSWSYRQRRMSLRPEWRTSDLTSSPCAHVVSSTVYSGAGNPRPPLAVLADYLRLPVTPALTAVARFLCEASSNLWLEALQHSNALWLDTLTDRRPAMASKEGAGESGGVAKEVGMSQKTVLWLEYAYHAFPTVPFIAKADDCTYIKVPQMVRDFALVLSAQQHPDLVAGVGGDPGRAPAAVEAFKGAGGGGDVLLTDVPRIDTSQLRPPRSPEGECVYWGLLGATPRGGPYFQGMHYVMTRKVARIVLEPPQEAYGTGGLRDVALFAMLDFNPIFADVYADIAMTEEDRLIGRALHDRQVRATQLCPTQRITYVEEGASRFHELHREVGGTVTWASVVMHHCTPADMHYLYHHYFMEEHRASSDVTPAEAEVPGEAVQQPAAQRIRTNVNASRELVWDALKPVPRVSHRAHPEKAKGQIFLMEDGVAVYNITFTVASDNQAMRAGGLMIVPHVTARHDGDAYPAAK</sequence>
<dbReference type="OrthoDB" id="2139606at2759"/>
<gene>
    <name evidence="3" type="ORF">LSCM1_08242</name>
</gene>
<evidence type="ECO:0008006" key="5">
    <source>
        <dbReference type="Google" id="ProtNLM"/>
    </source>
</evidence>
<proteinExistence type="predicted"/>
<evidence type="ECO:0000313" key="3">
    <source>
        <dbReference type="EMBL" id="KAG5487927.1"/>
    </source>
</evidence>
<dbReference type="KEGG" id="lmat:92518089"/>
<keyword evidence="2" id="KW-0812">Transmembrane</keyword>
<evidence type="ECO:0000256" key="2">
    <source>
        <dbReference type="SAM" id="Phobius"/>
    </source>
</evidence>
<keyword evidence="2" id="KW-0472">Membrane</keyword>
<dbReference type="AlphaFoldDB" id="A0A836KW47"/>
<keyword evidence="2" id="KW-1133">Transmembrane helix</keyword>
<dbReference type="EMBL" id="JAFEUZ010000002">
    <property type="protein sequence ID" value="KAG5487927.1"/>
    <property type="molecule type" value="Genomic_DNA"/>
</dbReference>
<dbReference type="RefSeq" id="XP_067181604.1">
    <property type="nucleotide sequence ID" value="XM_067325577.1"/>
</dbReference>
<evidence type="ECO:0000256" key="1">
    <source>
        <dbReference type="SAM" id="MobiDB-lite"/>
    </source>
</evidence>
<feature type="region of interest" description="Disordered" evidence="1">
    <location>
        <begin position="1"/>
        <end position="53"/>
    </location>
</feature>
<dbReference type="GeneID" id="92518089"/>
<reference evidence="4" key="1">
    <citation type="journal article" date="2021" name="Microbiol. Resour. Announc.">
        <title>LGAAP: Leishmaniinae Genome Assembly and Annotation Pipeline.</title>
        <authorList>
            <person name="Almutairi H."/>
            <person name="Urbaniak M.D."/>
            <person name="Bates M.D."/>
            <person name="Jariyapan N."/>
            <person name="Kwakye-Nuako G."/>
            <person name="Thomaz-Soccol V."/>
            <person name="Al-Salem W.S."/>
            <person name="Dillon R.J."/>
            <person name="Bates P.A."/>
            <person name="Gatherer D."/>
        </authorList>
    </citation>
    <scope>NUCLEOTIDE SEQUENCE [LARGE SCALE GENOMIC DNA]</scope>
</reference>
<evidence type="ECO:0000313" key="4">
    <source>
        <dbReference type="Proteomes" id="UP000673552"/>
    </source>
</evidence>
<comment type="caution">
    <text evidence="3">The sequence shown here is derived from an EMBL/GenBank/DDBJ whole genome shotgun (WGS) entry which is preliminary data.</text>
</comment>
<dbReference type="Proteomes" id="UP000673552">
    <property type="component" value="Unassembled WGS sequence"/>
</dbReference>
<feature type="transmembrane region" description="Helical" evidence="2">
    <location>
        <begin position="248"/>
        <end position="272"/>
    </location>
</feature>
<accession>A0A836KW47</accession>
<name>A0A836KW47_9TRYP</name>
<protein>
    <recommendedName>
        <fullName evidence="5">Phosphoglycan beta 1,3 galactosyltransferase</fullName>
    </recommendedName>
</protein>
<reference evidence="4" key="2">
    <citation type="journal article" date="2021" name="Sci. Data">
        <title>Chromosome-scale genome sequencing, assembly and annotation of six genomes from subfamily Leishmaniinae.</title>
        <authorList>
            <person name="Almutairi H."/>
            <person name="Urbaniak M.D."/>
            <person name="Bates M.D."/>
            <person name="Jariyapan N."/>
            <person name="Kwakye-Nuako G."/>
            <person name="Thomaz Soccol V."/>
            <person name="Al-Salem W.S."/>
            <person name="Dillon R.J."/>
            <person name="Bates P.A."/>
            <person name="Gatherer D."/>
        </authorList>
    </citation>
    <scope>NUCLEOTIDE SEQUENCE [LARGE SCALE GENOMIC DNA]</scope>
</reference>